<dbReference type="EMBL" id="CAXAMM010022212">
    <property type="protein sequence ID" value="CAK9051366.1"/>
    <property type="molecule type" value="Genomic_DNA"/>
</dbReference>
<dbReference type="Proteomes" id="UP001642464">
    <property type="component" value="Unassembled WGS sequence"/>
</dbReference>
<organism evidence="1 2">
    <name type="scientific">Durusdinium trenchii</name>
    <dbReference type="NCBI Taxonomy" id="1381693"/>
    <lineage>
        <taxon>Eukaryota</taxon>
        <taxon>Sar</taxon>
        <taxon>Alveolata</taxon>
        <taxon>Dinophyceae</taxon>
        <taxon>Suessiales</taxon>
        <taxon>Symbiodiniaceae</taxon>
        <taxon>Durusdinium</taxon>
    </lineage>
</organism>
<evidence type="ECO:0000313" key="2">
    <source>
        <dbReference type="Proteomes" id="UP001642464"/>
    </source>
</evidence>
<comment type="caution">
    <text evidence="1">The sequence shown here is derived from an EMBL/GenBank/DDBJ whole genome shotgun (WGS) entry which is preliminary data.</text>
</comment>
<sequence>MLPRSFKLSMKQHEACFARTFAAFNGFKGCKGGKGQKGERQVRFSHCDLPFVEFWREVLPRPTLRCLNLFLWKVSKDARVKPGSLYQNEYMTLWNDSNDPVSAVLKILSHDLFELTVDHLDSVNGGSCGCIIFRSGFTMSDVPNQPHKKRLQLKIRKDVEPLEYDDQLFERPARMALGFLKRASWMLAGAFEMEYDVEKNSVTAGPKTAVLKPFWQKVVELHPTPQDKLWILACTKCRLARRSCCVQHPSFGCFALMSTRPLELFGPKVQLL</sequence>
<protein>
    <submittedName>
        <fullName evidence="1">Uncharacterized protein</fullName>
    </submittedName>
</protein>
<gene>
    <name evidence="1" type="ORF">SCF082_LOCUS28209</name>
</gene>
<reference evidence="1 2" key="1">
    <citation type="submission" date="2024-02" db="EMBL/GenBank/DDBJ databases">
        <authorList>
            <person name="Chen Y."/>
            <person name="Shah S."/>
            <person name="Dougan E. K."/>
            <person name="Thang M."/>
            <person name="Chan C."/>
        </authorList>
    </citation>
    <scope>NUCLEOTIDE SEQUENCE [LARGE SCALE GENOMIC DNA]</scope>
</reference>
<keyword evidence="2" id="KW-1185">Reference proteome</keyword>
<name>A0ABP0MJM0_9DINO</name>
<accession>A0ABP0MJM0</accession>
<evidence type="ECO:0000313" key="1">
    <source>
        <dbReference type="EMBL" id="CAK9051366.1"/>
    </source>
</evidence>
<proteinExistence type="predicted"/>